<accession>A0A9N8EG59</accession>
<proteinExistence type="predicted"/>
<keyword evidence="3" id="KW-1185">Reference proteome</keyword>
<organism evidence="2 3">
    <name type="scientific">Seminavis robusta</name>
    <dbReference type="NCBI Taxonomy" id="568900"/>
    <lineage>
        <taxon>Eukaryota</taxon>
        <taxon>Sar</taxon>
        <taxon>Stramenopiles</taxon>
        <taxon>Ochrophyta</taxon>
        <taxon>Bacillariophyta</taxon>
        <taxon>Bacillariophyceae</taxon>
        <taxon>Bacillariophycidae</taxon>
        <taxon>Naviculales</taxon>
        <taxon>Naviculaceae</taxon>
        <taxon>Seminavis</taxon>
    </lineage>
</organism>
<dbReference type="AlphaFoldDB" id="A0A9N8EG59"/>
<comment type="caution">
    <text evidence="2">The sequence shown here is derived from an EMBL/GenBank/DDBJ whole genome shotgun (WGS) entry which is preliminary data.</text>
</comment>
<sequence length="287" mass="32231">MSHHCYLLPGFSSSQVFLTEKEKEYAQPVLDFQRDAKRARTNPTQDQRLTEVQVLQAQRQRWNTAVASALAVMTIFDDTEKRLVEAIVLMLLQRSMEDRKGASKLLQGRIVEKEANRQDRITKANTIKTAVLAAIDAEIAANQKSVNDTQTLIDNAGDALVVGVVWDTKRSLERRATELVAERAESTRKCDAAIATAQIEANRVAATITNLRKEKRTVDADVKAIKNNLTILSELDVAHDKAEKYITVVLTFNRSANRAMDSLEELEDALKQDLDCWNGMWSGRQCD</sequence>
<reference evidence="2" key="1">
    <citation type="submission" date="2020-06" db="EMBL/GenBank/DDBJ databases">
        <authorList>
            <consortium name="Plant Systems Biology data submission"/>
        </authorList>
    </citation>
    <scope>NUCLEOTIDE SEQUENCE</scope>
    <source>
        <strain evidence="2">D6</strain>
    </source>
</reference>
<protein>
    <submittedName>
        <fullName evidence="2">Uncharacterized protein</fullName>
    </submittedName>
</protein>
<evidence type="ECO:0000256" key="1">
    <source>
        <dbReference type="SAM" id="Coils"/>
    </source>
</evidence>
<name>A0A9N8EG59_9STRA</name>
<feature type="coiled-coil region" evidence="1">
    <location>
        <begin position="169"/>
        <end position="228"/>
    </location>
</feature>
<keyword evidence="1" id="KW-0175">Coiled coil</keyword>
<dbReference type="Proteomes" id="UP001153069">
    <property type="component" value="Unassembled WGS sequence"/>
</dbReference>
<evidence type="ECO:0000313" key="2">
    <source>
        <dbReference type="EMBL" id="CAB9520128.1"/>
    </source>
</evidence>
<dbReference type="EMBL" id="CAICTM010001074">
    <property type="protein sequence ID" value="CAB9520128.1"/>
    <property type="molecule type" value="Genomic_DNA"/>
</dbReference>
<gene>
    <name evidence="2" type="ORF">SEMRO_1076_G238490.3</name>
</gene>
<evidence type="ECO:0000313" key="3">
    <source>
        <dbReference type="Proteomes" id="UP001153069"/>
    </source>
</evidence>